<dbReference type="RefSeq" id="WP_074217139.1">
    <property type="nucleotide sequence ID" value="NZ_FSRG01000006.1"/>
</dbReference>
<accession>A0A1N6I2F4</accession>
<gene>
    <name evidence="2" type="ORF">SAMN02745161_2361</name>
</gene>
<dbReference type="InterPro" id="IPR001387">
    <property type="entry name" value="Cro/C1-type_HTH"/>
</dbReference>
<dbReference type="InterPro" id="IPR010982">
    <property type="entry name" value="Lambda_DNA-bd_dom_sf"/>
</dbReference>
<evidence type="ECO:0000313" key="3">
    <source>
        <dbReference type="Proteomes" id="UP000184694"/>
    </source>
</evidence>
<protein>
    <submittedName>
        <fullName evidence="2">Homeodomain-like domain-containing protein</fullName>
    </submittedName>
</protein>
<keyword evidence="2" id="KW-0238">DNA-binding</keyword>
<dbReference type="Gene3D" id="1.10.260.40">
    <property type="entry name" value="lambda repressor-like DNA-binding domains"/>
    <property type="match status" value="2"/>
</dbReference>
<organism evidence="2 3">
    <name type="scientific">Halodesulfovibrio marinisediminis DSM 17456</name>
    <dbReference type="NCBI Taxonomy" id="1121457"/>
    <lineage>
        <taxon>Bacteria</taxon>
        <taxon>Pseudomonadati</taxon>
        <taxon>Thermodesulfobacteriota</taxon>
        <taxon>Desulfovibrionia</taxon>
        <taxon>Desulfovibrionales</taxon>
        <taxon>Desulfovibrionaceae</taxon>
        <taxon>Halodesulfovibrio</taxon>
    </lineage>
</organism>
<dbReference type="AlphaFoldDB" id="A0A1N6I2F4"/>
<feature type="domain" description="HTH cro/C1-type" evidence="1">
    <location>
        <begin position="28"/>
        <end position="89"/>
    </location>
</feature>
<proteinExistence type="predicted"/>
<dbReference type="SUPFAM" id="SSF47413">
    <property type="entry name" value="lambda repressor-like DNA-binding domains"/>
    <property type="match status" value="2"/>
</dbReference>
<name>A0A1N6I2F4_9BACT</name>
<dbReference type="SMART" id="SM00530">
    <property type="entry name" value="HTH_XRE"/>
    <property type="match status" value="2"/>
</dbReference>
<dbReference type="OrthoDB" id="5458834at2"/>
<evidence type="ECO:0000259" key="1">
    <source>
        <dbReference type="SMART" id="SM00530"/>
    </source>
</evidence>
<feature type="domain" description="HTH cro/C1-type" evidence="1">
    <location>
        <begin position="109"/>
        <end position="164"/>
    </location>
</feature>
<dbReference type="Proteomes" id="UP000184694">
    <property type="component" value="Unassembled WGS sequence"/>
</dbReference>
<dbReference type="EMBL" id="FSRG01000006">
    <property type="protein sequence ID" value="SIO26193.1"/>
    <property type="molecule type" value="Genomic_DNA"/>
</dbReference>
<dbReference type="GO" id="GO:0003677">
    <property type="term" value="F:DNA binding"/>
    <property type="evidence" value="ECO:0007669"/>
    <property type="project" value="UniProtKB-KW"/>
</dbReference>
<keyword evidence="2" id="KW-0371">Homeobox</keyword>
<evidence type="ECO:0000313" key="2">
    <source>
        <dbReference type="EMBL" id="SIO26193.1"/>
    </source>
</evidence>
<sequence length="176" mass="19637">MPRQQNNNRRISKTVVKYDPENAYAWAVIMAKITALRTQGKTMQQIGDLFGVGRDTVSRWISKEFGGEKTTFGDMLRYAKALNIPFEELLNENNKQSSISKYNHRVGRILHEFAEDSDMHSTDIATSSNVPAAEIDAIFSGQSAATPEQLYGICTAIEVNASIVLKRAAKETYSTQ</sequence>
<keyword evidence="3" id="KW-1185">Reference proteome</keyword>
<reference evidence="3" key="1">
    <citation type="submission" date="2016-11" db="EMBL/GenBank/DDBJ databases">
        <authorList>
            <person name="Varghese N."/>
            <person name="Submissions S."/>
        </authorList>
    </citation>
    <scope>NUCLEOTIDE SEQUENCE [LARGE SCALE GENOMIC DNA]</scope>
    <source>
        <strain evidence="3">DSM 17456</strain>
    </source>
</reference>